<dbReference type="InterPro" id="IPR038187">
    <property type="entry name" value="NAC_A/B_dom_sf"/>
</dbReference>
<dbReference type="CDD" id="cd14359">
    <property type="entry name" value="UBA_AeNAC"/>
    <property type="match status" value="1"/>
</dbReference>
<dbReference type="AlphaFoldDB" id="A0A075FLC7"/>
<dbReference type="Gene3D" id="2.20.70.30">
    <property type="entry name" value="Nascent polypeptide-associated complex domain"/>
    <property type="match status" value="1"/>
</dbReference>
<name>A0A075FLC7_9ARCH</name>
<dbReference type="Gene3D" id="1.10.8.10">
    <property type="entry name" value="DNA helicase RuvA subunit, C-terminal domain"/>
    <property type="match status" value="1"/>
</dbReference>
<dbReference type="Pfam" id="PF01849">
    <property type="entry name" value="NAC"/>
    <property type="match status" value="1"/>
</dbReference>
<gene>
    <name evidence="7" type="primary">NACA</name>
    <name evidence="4" type="synonym">nac</name>
</gene>
<evidence type="ECO:0000256" key="1">
    <source>
        <dbReference type="ARBA" id="ARBA00022448"/>
    </source>
</evidence>
<dbReference type="CDD" id="cd22054">
    <property type="entry name" value="NAC_NACA"/>
    <property type="match status" value="1"/>
</dbReference>
<reference evidence="7" key="1">
    <citation type="journal article" date="2014" name="Genome Biol. Evol.">
        <title>Pangenome evidence for extensive interdomain horizontal transfer affecting lineage core and shell genes in uncultured planktonic thaumarchaeota and euryarchaeota.</title>
        <authorList>
            <person name="Deschamps P."/>
            <person name="Zivanovic Y."/>
            <person name="Moreira D."/>
            <person name="Rodriguez-Valera F."/>
            <person name="Lopez-Garcia P."/>
        </authorList>
    </citation>
    <scope>NUCLEOTIDE SEQUENCE</scope>
</reference>
<dbReference type="GO" id="GO:0003723">
    <property type="term" value="F:RNA binding"/>
    <property type="evidence" value="ECO:0007669"/>
    <property type="project" value="UniProtKB-UniRule"/>
</dbReference>
<evidence type="ECO:0000256" key="3">
    <source>
        <dbReference type="ARBA" id="ARBA00022927"/>
    </source>
</evidence>
<evidence type="ECO:0000259" key="6">
    <source>
        <dbReference type="PROSITE" id="PS51151"/>
    </source>
</evidence>
<dbReference type="HAMAP" id="MF_00814">
    <property type="entry name" value="NAC_arch"/>
    <property type="match status" value="1"/>
</dbReference>
<dbReference type="NCBIfam" id="TIGR00264">
    <property type="entry name" value="archaeal-type nascent polypeptide-associated complex protein"/>
    <property type="match status" value="1"/>
</dbReference>
<keyword evidence="1 4" id="KW-0813">Transport</keyword>
<evidence type="ECO:0000313" key="7">
    <source>
        <dbReference type="EMBL" id="AIE92189.1"/>
    </source>
</evidence>
<dbReference type="InterPro" id="IPR002715">
    <property type="entry name" value="Nas_poly-pep-assoc_cplx_dom"/>
</dbReference>
<keyword evidence="2 4" id="KW-0694">RNA-binding</keyword>
<dbReference type="InterPro" id="IPR005231">
    <property type="entry name" value="NAC_arc"/>
</dbReference>
<feature type="domain" description="NAC-A/B" evidence="6">
    <location>
        <begin position="5"/>
        <end position="74"/>
    </location>
</feature>
<evidence type="ECO:0000256" key="5">
    <source>
        <dbReference type="NCBIfam" id="TIGR00264"/>
    </source>
</evidence>
<sequence length="115" mass="13095">MNMMRGGNRQMRRMMDKMGLDMEEIPNVQEVIIKTDKKEIIIPKPSVTEMKSKENSIFQVIAESFEEKELEVPIFSEDDIMLVCQQANCDEEKAKDALAETKGDIAQAILRLTSG</sequence>
<dbReference type="SMART" id="SM01407">
    <property type="entry name" value="NAC"/>
    <property type="match status" value="1"/>
</dbReference>
<protein>
    <recommendedName>
        <fullName evidence="4 5">Nascent polypeptide-associated complex protein</fullName>
    </recommendedName>
</protein>
<comment type="function">
    <text evidence="4">Contacts the emerging nascent chain on the ribosome.</text>
</comment>
<keyword evidence="3 4" id="KW-0653">Protein transport</keyword>
<dbReference type="GO" id="GO:0015031">
    <property type="term" value="P:protein transport"/>
    <property type="evidence" value="ECO:0007669"/>
    <property type="project" value="UniProtKB-UniRule"/>
</dbReference>
<proteinExistence type="inferred from homology"/>
<comment type="subunit">
    <text evidence="4">Homodimer. Interacts with the ribosome. Binds ribosomal RNA.</text>
</comment>
<evidence type="ECO:0000256" key="4">
    <source>
        <dbReference type="HAMAP-Rule" id="MF_00814"/>
    </source>
</evidence>
<dbReference type="EMBL" id="KF900359">
    <property type="protein sequence ID" value="AIE92189.1"/>
    <property type="molecule type" value="Genomic_DNA"/>
</dbReference>
<comment type="similarity">
    <text evidence="4">Belongs to the NAC-alpha family.</text>
</comment>
<evidence type="ECO:0000256" key="2">
    <source>
        <dbReference type="ARBA" id="ARBA00022884"/>
    </source>
</evidence>
<accession>A0A075FLC7</accession>
<organism evidence="7">
    <name type="scientific">uncultured marine thaumarchaeote AD1000_20_B03</name>
    <dbReference type="NCBI Taxonomy" id="1455899"/>
    <lineage>
        <taxon>Archaea</taxon>
        <taxon>Nitrososphaerota</taxon>
        <taxon>environmental samples</taxon>
    </lineage>
</organism>
<dbReference type="PROSITE" id="PS51151">
    <property type="entry name" value="NAC_AB"/>
    <property type="match status" value="1"/>
</dbReference>